<keyword evidence="3" id="KW-1133">Transmembrane helix</keyword>
<dbReference type="InterPro" id="IPR050922">
    <property type="entry name" value="LytR/CpsA/Psr_CW_biosynth"/>
</dbReference>
<dbReference type="PANTHER" id="PTHR33392:SF6">
    <property type="entry name" value="POLYISOPRENYL-TEICHOIC ACID--PEPTIDOGLYCAN TEICHOIC ACID TRANSFERASE TAGU"/>
    <property type="match status" value="1"/>
</dbReference>
<feature type="domain" description="Cell envelope-related transcriptional attenuator" evidence="4">
    <location>
        <begin position="112"/>
        <end position="248"/>
    </location>
</feature>
<keyword evidence="3" id="KW-0472">Membrane</keyword>
<dbReference type="Pfam" id="PF03816">
    <property type="entry name" value="LytR_cpsA_psr"/>
    <property type="match status" value="1"/>
</dbReference>
<name>A0ABR9N289_9MICO</name>
<dbReference type="InterPro" id="IPR004474">
    <property type="entry name" value="LytR_CpsA_psr"/>
</dbReference>
<evidence type="ECO:0000259" key="4">
    <source>
        <dbReference type="Pfam" id="PF03816"/>
    </source>
</evidence>
<evidence type="ECO:0000256" key="2">
    <source>
        <dbReference type="SAM" id="MobiDB-lite"/>
    </source>
</evidence>
<protein>
    <submittedName>
        <fullName evidence="5">LCP family protein</fullName>
    </submittedName>
</protein>
<gene>
    <name evidence="5" type="ORF">IHE71_15665</name>
</gene>
<keyword evidence="3" id="KW-0812">Transmembrane</keyword>
<dbReference type="RefSeq" id="WP_192863689.1">
    <property type="nucleotide sequence ID" value="NZ_JADAQT010000097.1"/>
</dbReference>
<organism evidence="5 6">
    <name type="scientific">Myceligenerans pegani</name>
    <dbReference type="NCBI Taxonomy" id="2776917"/>
    <lineage>
        <taxon>Bacteria</taxon>
        <taxon>Bacillati</taxon>
        <taxon>Actinomycetota</taxon>
        <taxon>Actinomycetes</taxon>
        <taxon>Micrococcales</taxon>
        <taxon>Promicromonosporaceae</taxon>
        <taxon>Myceligenerans</taxon>
    </lineage>
</organism>
<dbReference type="EMBL" id="JADAQT010000097">
    <property type="protein sequence ID" value="MBE1877132.1"/>
    <property type="molecule type" value="Genomic_DNA"/>
</dbReference>
<evidence type="ECO:0000256" key="3">
    <source>
        <dbReference type="SAM" id="Phobius"/>
    </source>
</evidence>
<evidence type="ECO:0000313" key="5">
    <source>
        <dbReference type="EMBL" id="MBE1877132.1"/>
    </source>
</evidence>
<sequence length="353" mass="37665">MAATTSSRPDQHHVGGGIRHARRKRLGRGTVAWIVVLALVVVGGGAYGAYTLYKQSLADNIEVIGDPFAGLDEDSRPEPAPGGADTQAVNILVLGCDSRVSGGDPSLCDGSRTDAILLVHLAADRESATVVSINRDSWVPIPGHGDAKINAAYAFGGAPLMIQTVEQLTGVRLDHFAVTDFSSFTELTDALGGVQLTLADGNGGSYHQVMNGEEALAYVRERKSLSNGDFGRVQRQQAWIRAIVAKANNNRRDPVKMTRFLEAVSNATAADPSLDLARMEQLFGEAREISTNDITFLTSPHMPCCQTSADGQSIVTVDRARLDPLMQAIANDTVDEYAAEHEGELDTLPAVVE</sequence>
<comment type="similarity">
    <text evidence="1">Belongs to the LytR/CpsA/Psr (LCP) family.</text>
</comment>
<dbReference type="Proteomes" id="UP000625527">
    <property type="component" value="Unassembled WGS sequence"/>
</dbReference>
<dbReference type="Gene3D" id="3.40.630.190">
    <property type="entry name" value="LCP protein"/>
    <property type="match status" value="1"/>
</dbReference>
<evidence type="ECO:0000313" key="6">
    <source>
        <dbReference type="Proteomes" id="UP000625527"/>
    </source>
</evidence>
<reference evidence="5 6" key="1">
    <citation type="submission" date="2020-10" db="EMBL/GenBank/DDBJ databases">
        <title>Myceligenerans pegani sp. nov., an endophytic actinomycete isolated from Peganum harmala L. in Xinjiang, China.</title>
        <authorList>
            <person name="Xin L."/>
        </authorList>
    </citation>
    <scope>NUCLEOTIDE SEQUENCE [LARGE SCALE GENOMIC DNA]</scope>
    <source>
        <strain evidence="5 6">TRM65318</strain>
    </source>
</reference>
<dbReference type="PANTHER" id="PTHR33392">
    <property type="entry name" value="POLYISOPRENYL-TEICHOIC ACID--PEPTIDOGLYCAN TEICHOIC ACID TRANSFERASE TAGU"/>
    <property type="match status" value="1"/>
</dbReference>
<proteinExistence type="inferred from homology"/>
<dbReference type="NCBIfam" id="TIGR00350">
    <property type="entry name" value="lytR_cpsA_psr"/>
    <property type="match status" value="1"/>
</dbReference>
<feature type="region of interest" description="Disordered" evidence="2">
    <location>
        <begin position="1"/>
        <end position="21"/>
    </location>
</feature>
<accession>A0ABR9N289</accession>
<keyword evidence="6" id="KW-1185">Reference proteome</keyword>
<evidence type="ECO:0000256" key="1">
    <source>
        <dbReference type="ARBA" id="ARBA00006068"/>
    </source>
</evidence>
<comment type="caution">
    <text evidence="5">The sequence shown here is derived from an EMBL/GenBank/DDBJ whole genome shotgun (WGS) entry which is preliminary data.</text>
</comment>
<feature type="transmembrane region" description="Helical" evidence="3">
    <location>
        <begin position="31"/>
        <end position="53"/>
    </location>
</feature>